<dbReference type="InterPro" id="IPR011042">
    <property type="entry name" value="6-blade_b-propeller_TolB-like"/>
</dbReference>
<dbReference type="EMBL" id="QGGB01000012">
    <property type="protein sequence ID" value="PWN05094.1"/>
    <property type="molecule type" value="Genomic_DNA"/>
</dbReference>
<dbReference type="SUPFAM" id="SSF101898">
    <property type="entry name" value="NHL repeat"/>
    <property type="match status" value="1"/>
</dbReference>
<sequence>MNRFLKQLLIILSIPLFISCSSDRDMDSAAEIRTDELPGVGLERLFTIDEPEGQFFEYITAIDTDSEGRIFLVDQRAHRIYVYGRDGQFLTAFGQEGAGPADFRAILRFMIDENDRLIIFDMFNNRTAVYEESGDTWVPESFMTIEGSRFGAEAVDAAGNVIVRQSKNQMPEPGVYWYIHELAPAHLDSGLTGDKRLEFREMNNLVTDELTMRRIPFGRTTLLAAGKDGRYYMAWNDSFNVEVYDMSLNLVDSVRAPVPNQPVTQEERSAALEAAGPQFRSLASTHMPETKPVAASMKVDPAGNFWLHTYDTPEYLVLDNEGNPLGSFDLPGEDEEILHVSSDRMYTVRTGEEGTKITVYEFCL</sequence>
<dbReference type="RefSeq" id="WP_109648170.1">
    <property type="nucleotide sequence ID" value="NZ_QGGB01000012.1"/>
</dbReference>
<keyword evidence="2" id="KW-1185">Reference proteome</keyword>
<proteinExistence type="predicted"/>
<organism evidence="1 2">
    <name type="scientific">Rhodohalobacter mucosus</name>
    <dbReference type="NCBI Taxonomy" id="2079485"/>
    <lineage>
        <taxon>Bacteria</taxon>
        <taxon>Pseudomonadati</taxon>
        <taxon>Balneolota</taxon>
        <taxon>Balneolia</taxon>
        <taxon>Balneolales</taxon>
        <taxon>Balneolaceae</taxon>
        <taxon>Rhodohalobacter</taxon>
    </lineage>
</organism>
<evidence type="ECO:0008006" key="3">
    <source>
        <dbReference type="Google" id="ProtNLM"/>
    </source>
</evidence>
<gene>
    <name evidence="1" type="ORF">DDZ15_16185</name>
</gene>
<evidence type="ECO:0000313" key="1">
    <source>
        <dbReference type="EMBL" id="PWN05094.1"/>
    </source>
</evidence>
<comment type="caution">
    <text evidence="1">The sequence shown here is derived from an EMBL/GenBank/DDBJ whole genome shotgun (WGS) entry which is preliminary data.</text>
</comment>
<evidence type="ECO:0000313" key="2">
    <source>
        <dbReference type="Proteomes" id="UP000245533"/>
    </source>
</evidence>
<name>A0A316TS91_9BACT</name>
<accession>A0A316TS91</accession>
<dbReference type="OrthoDB" id="1110188at2"/>
<dbReference type="AlphaFoldDB" id="A0A316TS91"/>
<dbReference type="PROSITE" id="PS51257">
    <property type="entry name" value="PROKAR_LIPOPROTEIN"/>
    <property type="match status" value="1"/>
</dbReference>
<reference evidence="1 2" key="1">
    <citation type="submission" date="2018-05" db="EMBL/GenBank/DDBJ databases">
        <title>Rhodohalobacter halophilus gen. nov., sp. nov., a moderately halophilic member of the family Balneolaceae.</title>
        <authorList>
            <person name="Liu Z.-W."/>
        </authorList>
    </citation>
    <scope>NUCLEOTIDE SEQUENCE [LARGE SCALE GENOMIC DNA]</scope>
    <source>
        <strain evidence="1 2">8A47</strain>
    </source>
</reference>
<dbReference type="Gene3D" id="2.120.10.30">
    <property type="entry name" value="TolB, C-terminal domain"/>
    <property type="match status" value="2"/>
</dbReference>
<dbReference type="Proteomes" id="UP000245533">
    <property type="component" value="Unassembled WGS sequence"/>
</dbReference>
<protein>
    <recommendedName>
        <fullName evidence="3">6-bladed beta-propeller protein</fullName>
    </recommendedName>
</protein>
<dbReference type="Pfam" id="PF17170">
    <property type="entry name" value="DUF5128"/>
    <property type="match status" value="1"/>
</dbReference>